<dbReference type="Pfam" id="PF00486">
    <property type="entry name" value="Trans_reg_C"/>
    <property type="match status" value="1"/>
</dbReference>
<sequence length="234" mass="27188">MHPDNIIHLCGDISIDKRQMSILVDGNSYRMNYNEFHILSYLAENSNKIISKDVLLSVGWPDNVVTDASLHRAIFSLRAVLSLSNVEIKTISGRGYILVIDDDHTRDKREEGSEKHSITCKKSPIKNNIIIISILFFSISIINIVNKLKSKSDFIDNNFTVLEIKDSTILKNKNISLPEEFLSKVKSNPRHLFYFFNKNKYFYEISTFDPKTNQSQNYFIEKENWKNFINSWRG</sequence>
<dbReference type="InterPro" id="IPR036388">
    <property type="entry name" value="WH-like_DNA-bd_sf"/>
</dbReference>
<feature type="DNA-binding region" description="OmpR/PhoB-type" evidence="2">
    <location>
        <begin position="4"/>
        <end position="100"/>
    </location>
</feature>
<dbReference type="AlphaFoldDB" id="E3BLA3"/>
<reference evidence="5 6" key="1">
    <citation type="journal article" date="2012" name="Int. J. Syst. Evol. Microbiol.">
        <title>Vibrio caribbeanicus sp. nov., isolated from the marine sponge Scleritoderma cyanea.</title>
        <authorList>
            <person name="Hoffmann M."/>
            <person name="Monday S.R."/>
            <person name="Allard M.W."/>
            <person name="Strain E.A."/>
            <person name="Whittaker P."/>
            <person name="Naum M."/>
            <person name="McCarthy P.J."/>
            <person name="Lopez J.V."/>
            <person name="Fischer M."/>
            <person name="Brown E.W."/>
        </authorList>
    </citation>
    <scope>NUCLEOTIDE SEQUENCE [LARGE SCALE GENOMIC DNA]</scope>
    <source>
        <strain evidence="5 6">ATCC BAA-2122</strain>
    </source>
</reference>
<accession>E3BLA3</accession>
<feature type="domain" description="OmpR/PhoB-type" evidence="4">
    <location>
        <begin position="4"/>
        <end position="100"/>
    </location>
</feature>
<keyword evidence="3" id="KW-1133">Transmembrane helix</keyword>
<evidence type="ECO:0000313" key="5">
    <source>
        <dbReference type="EMBL" id="EFP96199.1"/>
    </source>
</evidence>
<evidence type="ECO:0000256" key="2">
    <source>
        <dbReference type="PROSITE-ProRule" id="PRU01091"/>
    </source>
</evidence>
<dbReference type="Gene3D" id="1.10.10.10">
    <property type="entry name" value="Winged helix-like DNA-binding domain superfamily/Winged helix DNA-binding domain"/>
    <property type="match status" value="1"/>
</dbReference>
<dbReference type="SMART" id="SM00862">
    <property type="entry name" value="Trans_reg_C"/>
    <property type="match status" value="1"/>
</dbReference>
<dbReference type="eggNOG" id="COG3710">
    <property type="taxonomic scope" value="Bacteria"/>
</dbReference>
<keyword evidence="6" id="KW-1185">Reference proteome</keyword>
<dbReference type="SUPFAM" id="SSF46894">
    <property type="entry name" value="C-terminal effector domain of the bipartite response regulators"/>
    <property type="match status" value="1"/>
</dbReference>
<dbReference type="Proteomes" id="UP000002943">
    <property type="component" value="Unassembled WGS sequence"/>
</dbReference>
<dbReference type="RefSeq" id="WP_009601834.1">
    <property type="nucleotide sequence ID" value="NZ_AEIU01000076.1"/>
</dbReference>
<name>E3BLA3_9VIBR</name>
<dbReference type="GO" id="GO:0000160">
    <property type="term" value="P:phosphorelay signal transduction system"/>
    <property type="evidence" value="ECO:0007669"/>
    <property type="project" value="InterPro"/>
</dbReference>
<dbReference type="OrthoDB" id="5904978at2"/>
<dbReference type="InterPro" id="IPR016032">
    <property type="entry name" value="Sig_transdc_resp-reg_C-effctor"/>
</dbReference>
<feature type="transmembrane region" description="Helical" evidence="3">
    <location>
        <begin position="128"/>
        <end position="145"/>
    </location>
</feature>
<keyword evidence="3" id="KW-0812">Transmembrane</keyword>
<keyword evidence="1 2" id="KW-0238">DNA-binding</keyword>
<proteinExistence type="predicted"/>
<evidence type="ECO:0000256" key="3">
    <source>
        <dbReference type="SAM" id="Phobius"/>
    </source>
</evidence>
<dbReference type="GO" id="GO:0006355">
    <property type="term" value="P:regulation of DNA-templated transcription"/>
    <property type="evidence" value="ECO:0007669"/>
    <property type="project" value="InterPro"/>
</dbReference>
<comment type="caution">
    <text evidence="5">The sequence shown here is derived from an EMBL/GenBank/DDBJ whole genome shotgun (WGS) entry which is preliminary data.</text>
</comment>
<dbReference type="EMBL" id="AEIU01000076">
    <property type="protein sequence ID" value="EFP96199.1"/>
    <property type="molecule type" value="Genomic_DNA"/>
</dbReference>
<evidence type="ECO:0000313" key="6">
    <source>
        <dbReference type="Proteomes" id="UP000002943"/>
    </source>
</evidence>
<keyword evidence="3" id="KW-0472">Membrane</keyword>
<gene>
    <name evidence="5" type="ORF">VIBC2010_03807</name>
</gene>
<dbReference type="InterPro" id="IPR001867">
    <property type="entry name" value="OmpR/PhoB-type_DNA-bd"/>
</dbReference>
<dbReference type="PROSITE" id="PS51755">
    <property type="entry name" value="OMPR_PHOB"/>
    <property type="match status" value="1"/>
</dbReference>
<evidence type="ECO:0000256" key="1">
    <source>
        <dbReference type="ARBA" id="ARBA00023125"/>
    </source>
</evidence>
<protein>
    <submittedName>
        <fullName evidence="5">Transcriptional regulator, CadC</fullName>
    </submittedName>
</protein>
<dbReference type="CDD" id="cd00383">
    <property type="entry name" value="trans_reg_C"/>
    <property type="match status" value="1"/>
</dbReference>
<organism evidence="5 6">
    <name type="scientific">Vibrio caribbeanicus ATCC BAA-2122</name>
    <dbReference type="NCBI Taxonomy" id="796620"/>
    <lineage>
        <taxon>Bacteria</taxon>
        <taxon>Pseudomonadati</taxon>
        <taxon>Pseudomonadota</taxon>
        <taxon>Gammaproteobacteria</taxon>
        <taxon>Vibrionales</taxon>
        <taxon>Vibrionaceae</taxon>
        <taxon>Vibrio</taxon>
    </lineage>
</organism>
<evidence type="ECO:0000259" key="4">
    <source>
        <dbReference type="PROSITE" id="PS51755"/>
    </source>
</evidence>
<dbReference type="STRING" id="796620.VIBC2010_03807"/>
<dbReference type="GO" id="GO:0003677">
    <property type="term" value="F:DNA binding"/>
    <property type="evidence" value="ECO:0007669"/>
    <property type="project" value="UniProtKB-UniRule"/>
</dbReference>